<gene>
    <name evidence="1" type="ORF">RND71_024597</name>
</gene>
<reference evidence="1" key="1">
    <citation type="submission" date="2023-12" db="EMBL/GenBank/DDBJ databases">
        <title>Genome assembly of Anisodus tanguticus.</title>
        <authorList>
            <person name="Wang Y.-J."/>
        </authorList>
    </citation>
    <scope>NUCLEOTIDE SEQUENCE</scope>
    <source>
        <strain evidence="1">KB-2021</strain>
        <tissue evidence="1">Leaf</tissue>
    </source>
</reference>
<proteinExistence type="predicted"/>
<protein>
    <submittedName>
        <fullName evidence="1">Uncharacterized protein</fullName>
    </submittedName>
</protein>
<sequence length="140" mass="15322">MAMRAGREGGINNNVVINGLSLVCPYMLVPLENIEQGISYKSWITIGPPSEVGLHSPIINPLAEKAPCLSGLGCSRVLLCMVEKDEYIPREFGIQFVEGVKKSVWKGNWSSFPPPPYSKSCLNLGRMLGEEGRKSIFPAN</sequence>
<accession>A0AAE1RRD9</accession>
<evidence type="ECO:0000313" key="2">
    <source>
        <dbReference type="Proteomes" id="UP001291623"/>
    </source>
</evidence>
<keyword evidence="2" id="KW-1185">Reference proteome</keyword>
<name>A0AAE1RRD9_9SOLA</name>
<dbReference type="EMBL" id="JAVYJV010000013">
    <property type="protein sequence ID" value="KAK4355626.1"/>
    <property type="molecule type" value="Genomic_DNA"/>
</dbReference>
<comment type="caution">
    <text evidence="1">The sequence shown here is derived from an EMBL/GenBank/DDBJ whole genome shotgun (WGS) entry which is preliminary data.</text>
</comment>
<dbReference type="Proteomes" id="UP001291623">
    <property type="component" value="Unassembled WGS sequence"/>
</dbReference>
<dbReference type="AlphaFoldDB" id="A0AAE1RRD9"/>
<organism evidence="1 2">
    <name type="scientific">Anisodus tanguticus</name>
    <dbReference type="NCBI Taxonomy" id="243964"/>
    <lineage>
        <taxon>Eukaryota</taxon>
        <taxon>Viridiplantae</taxon>
        <taxon>Streptophyta</taxon>
        <taxon>Embryophyta</taxon>
        <taxon>Tracheophyta</taxon>
        <taxon>Spermatophyta</taxon>
        <taxon>Magnoliopsida</taxon>
        <taxon>eudicotyledons</taxon>
        <taxon>Gunneridae</taxon>
        <taxon>Pentapetalae</taxon>
        <taxon>asterids</taxon>
        <taxon>lamiids</taxon>
        <taxon>Solanales</taxon>
        <taxon>Solanaceae</taxon>
        <taxon>Solanoideae</taxon>
        <taxon>Hyoscyameae</taxon>
        <taxon>Anisodus</taxon>
    </lineage>
</organism>
<evidence type="ECO:0000313" key="1">
    <source>
        <dbReference type="EMBL" id="KAK4355626.1"/>
    </source>
</evidence>